<feature type="transmembrane region" description="Helical" evidence="1">
    <location>
        <begin position="64"/>
        <end position="84"/>
    </location>
</feature>
<dbReference type="KEGG" id="sfol:H3H32_20330"/>
<proteinExistence type="predicted"/>
<reference evidence="2 3" key="1">
    <citation type="submission" date="2020-07" db="EMBL/GenBank/DDBJ databases">
        <title>Spirosoma foliorum sp. nov., isolated from the leaves on the Nejang mountain Korea, Republic of.</title>
        <authorList>
            <person name="Ho H."/>
            <person name="Lee Y.-J."/>
            <person name="Nurcahyanto D.-A."/>
            <person name="Kim S.-G."/>
        </authorList>
    </citation>
    <scope>NUCLEOTIDE SEQUENCE [LARGE SCALE GENOMIC DNA]</scope>
    <source>
        <strain evidence="2 3">PL0136</strain>
    </source>
</reference>
<evidence type="ECO:0000313" key="3">
    <source>
        <dbReference type="Proteomes" id="UP000515369"/>
    </source>
</evidence>
<evidence type="ECO:0000313" key="2">
    <source>
        <dbReference type="EMBL" id="QMW00360.1"/>
    </source>
</evidence>
<protein>
    <submittedName>
        <fullName evidence="2">Uncharacterized protein</fullName>
    </submittedName>
</protein>
<gene>
    <name evidence="2" type="ORF">H3H32_20330</name>
</gene>
<accession>A0A7G5GNB8</accession>
<evidence type="ECO:0000256" key="1">
    <source>
        <dbReference type="SAM" id="Phobius"/>
    </source>
</evidence>
<feature type="transmembrane region" description="Helical" evidence="1">
    <location>
        <begin position="6"/>
        <end position="27"/>
    </location>
</feature>
<dbReference type="RefSeq" id="WP_182457477.1">
    <property type="nucleotide sequence ID" value="NZ_CP059732.1"/>
</dbReference>
<dbReference type="Proteomes" id="UP000515369">
    <property type="component" value="Chromosome"/>
</dbReference>
<keyword evidence="1" id="KW-1133">Transmembrane helix</keyword>
<dbReference type="EMBL" id="CP059732">
    <property type="protein sequence ID" value="QMW00360.1"/>
    <property type="molecule type" value="Genomic_DNA"/>
</dbReference>
<keyword evidence="1" id="KW-0472">Membrane</keyword>
<organism evidence="2 3">
    <name type="scientific">Spirosoma foliorum</name>
    <dbReference type="NCBI Taxonomy" id="2710596"/>
    <lineage>
        <taxon>Bacteria</taxon>
        <taxon>Pseudomonadati</taxon>
        <taxon>Bacteroidota</taxon>
        <taxon>Cytophagia</taxon>
        <taxon>Cytophagales</taxon>
        <taxon>Cytophagaceae</taxon>
        <taxon>Spirosoma</taxon>
    </lineage>
</organism>
<keyword evidence="3" id="KW-1185">Reference proteome</keyword>
<feature type="transmembrane region" description="Helical" evidence="1">
    <location>
        <begin position="39"/>
        <end position="58"/>
    </location>
</feature>
<dbReference type="AlphaFoldDB" id="A0A7G5GNB8"/>
<keyword evidence="1" id="KW-0812">Transmembrane</keyword>
<name>A0A7G5GNB8_9BACT</name>
<sequence>MTFWKLLTYINWLLIAVWAAMMLYYLTLPNSPTDAAGQGAESAIKGMCAVVLLVLIGLNRLPYHWTKAFTFLLGILVLWMVRYITMN</sequence>